<evidence type="ECO:0000313" key="2">
    <source>
        <dbReference type="Proteomes" id="UP000826212"/>
    </source>
</evidence>
<protein>
    <submittedName>
        <fullName evidence="1">Uncharacterized protein</fullName>
    </submittedName>
</protein>
<keyword evidence="2" id="KW-1185">Reference proteome</keyword>
<gene>
    <name evidence="1" type="ORF">K4L44_09585</name>
</gene>
<sequence>MRITTGHYSTYRTTISGEEYFVNISASYPFTVYLGSYSFSLTISSIARQKPRNVQLKIGRREMHALVDKRSMSKESTRQMDMYALNKVKKDIAAGKIILR</sequence>
<dbReference type="EMBL" id="CP081303">
    <property type="protein sequence ID" value="QZE12838.1"/>
    <property type="molecule type" value="Genomic_DNA"/>
</dbReference>
<accession>A0AC61NBI8</accession>
<organism evidence="1 2">
    <name type="scientific">Halosquirtibacter laminarini</name>
    <dbReference type="NCBI Taxonomy" id="3374600"/>
    <lineage>
        <taxon>Bacteria</taxon>
        <taxon>Pseudomonadati</taxon>
        <taxon>Bacteroidota</taxon>
        <taxon>Bacteroidia</taxon>
        <taxon>Marinilabiliales</taxon>
        <taxon>Prolixibacteraceae</taxon>
        <taxon>Halosquirtibacter</taxon>
    </lineage>
</organism>
<name>A0AC61NBI8_9BACT</name>
<dbReference type="Proteomes" id="UP000826212">
    <property type="component" value="Chromosome"/>
</dbReference>
<proteinExistence type="predicted"/>
<reference evidence="1" key="1">
    <citation type="submission" date="2021-08" db="EMBL/GenBank/DDBJ databases">
        <title>Novel anaerobic bacterium isolated from sea squirt in East Sea, Republic of Korea.</title>
        <authorList>
            <person name="Nguyen T.H."/>
            <person name="Li Z."/>
            <person name="Lee Y.-J."/>
            <person name="Ko J."/>
            <person name="Kim S.-G."/>
        </authorList>
    </citation>
    <scope>NUCLEOTIDE SEQUENCE</scope>
    <source>
        <strain evidence="1">KCTC 25031</strain>
    </source>
</reference>
<evidence type="ECO:0000313" key="1">
    <source>
        <dbReference type="EMBL" id="QZE12838.1"/>
    </source>
</evidence>